<comment type="similarity">
    <text evidence="1">Belongs to the ROK (NagC/XylR) family.</text>
</comment>
<dbReference type="SUPFAM" id="SSF53067">
    <property type="entry name" value="Actin-like ATPase domain"/>
    <property type="match status" value="1"/>
</dbReference>
<dbReference type="PANTHER" id="PTHR18964:SF149">
    <property type="entry name" value="BIFUNCTIONAL UDP-N-ACETYLGLUCOSAMINE 2-EPIMERASE_N-ACETYLMANNOSAMINE KINASE"/>
    <property type="match status" value="1"/>
</dbReference>
<gene>
    <name evidence="2" type="ORF">FVP33_02520</name>
</gene>
<dbReference type="InterPro" id="IPR000600">
    <property type="entry name" value="ROK"/>
</dbReference>
<dbReference type="Proteomes" id="UP000321379">
    <property type="component" value="Unassembled WGS sequence"/>
</dbReference>
<dbReference type="EMBL" id="VRMG01000003">
    <property type="protein sequence ID" value="TXN32497.1"/>
    <property type="molecule type" value="Genomic_DNA"/>
</dbReference>
<proteinExistence type="inferred from homology"/>
<accession>A0A5C8UV22</accession>
<keyword evidence="3" id="KW-1185">Reference proteome</keyword>
<dbReference type="InterPro" id="IPR036390">
    <property type="entry name" value="WH_DNA-bd_sf"/>
</dbReference>
<dbReference type="PANTHER" id="PTHR18964">
    <property type="entry name" value="ROK (REPRESSOR, ORF, KINASE) FAMILY"/>
    <property type="match status" value="1"/>
</dbReference>
<name>A0A5C8UV22_9MICO</name>
<evidence type="ECO:0000313" key="3">
    <source>
        <dbReference type="Proteomes" id="UP000321379"/>
    </source>
</evidence>
<dbReference type="Gene3D" id="1.10.10.10">
    <property type="entry name" value="Winged helix-like DNA-binding domain superfamily/Winged helix DNA-binding domain"/>
    <property type="match status" value="1"/>
</dbReference>
<dbReference type="Gene3D" id="3.30.420.40">
    <property type="match status" value="2"/>
</dbReference>
<evidence type="ECO:0000256" key="1">
    <source>
        <dbReference type="ARBA" id="ARBA00006479"/>
    </source>
</evidence>
<dbReference type="InterPro" id="IPR043129">
    <property type="entry name" value="ATPase_NBD"/>
</dbReference>
<dbReference type="InterPro" id="IPR036388">
    <property type="entry name" value="WH-like_DNA-bd_sf"/>
</dbReference>
<dbReference type="SUPFAM" id="SSF46785">
    <property type="entry name" value="Winged helix' DNA-binding domain"/>
    <property type="match status" value="1"/>
</dbReference>
<organism evidence="2 3">
    <name type="scientific">Lacisediminihabitans profunda</name>
    <dbReference type="NCBI Taxonomy" id="2594790"/>
    <lineage>
        <taxon>Bacteria</taxon>
        <taxon>Bacillati</taxon>
        <taxon>Actinomycetota</taxon>
        <taxon>Actinomycetes</taxon>
        <taxon>Micrococcales</taxon>
        <taxon>Microbacteriaceae</taxon>
        <taxon>Lacisediminihabitans</taxon>
    </lineage>
</organism>
<comment type="caution">
    <text evidence="2">The sequence shown here is derived from an EMBL/GenBank/DDBJ whole genome shotgun (WGS) entry which is preliminary data.</text>
</comment>
<dbReference type="AlphaFoldDB" id="A0A5C8UV22"/>
<reference evidence="2 3" key="1">
    <citation type="submission" date="2019-08" db="EMBL/GenBank/DDBJ databases">
        <title>Bacterial whole genome sequence for Glaciihabitans sp. CHu50b-6-2.</title>
        <authorList>
            <person name="Jin L."/>
        </authorList>
    </citation>
    <scope>NUCLEOTIDE SEQUENCE [LARGE SCALE GENOMIC DNA]</scope>
    <source>
        <strain evidence="2 3">CHu50b-6-2</strain>
    </source>
</reference>
<evidence type="ECO:0000313" key="2">
    <source>
        <dbReference type="EMBL" id="TXN32497.1"/>
    </source>
</evidence>
<dbReference type="Pfam" id="PF00480">
    <property type="entry name" value="ROK"/>
    <property type="match status" value="1"/>
</dbReference>
<protein>
    <submittedName>
        <fullName evidence="2">ROK family transcriptional regulator</fullName>
    </submittedName>
</protein>
<sequence>MVREHVGVTITTAHQWAWPELHDGQRAVLREVLVHGSRSRADLARRTGFSRTSLTRLTRDLVDLQFIVEGEIRSKGGRGRPSEMLDLRPESAQFAGIKLTGSALYAVVTDLRANVIESVEHELPRSKAVPEVVALIGRVIDDVRARHHRLAALGVCLAGDVEDADGGAEVVDSPFLGWDRVPLQRLVEEVTSLPTVVSNDVQALTVGHHWFGAGVGRSSLVVVAFGAGIGAGLVVHDELVRGARGHPGKVGHLLVSSTESGPVCERGHRGCVSAWVTVPAVVANAGAIDLDDAIRRAGSGDPRAQAAVRGGARALGAAVAYLVDLVDPEKVIVTGEGLPTARGAEDAFLEGLGARLDPASGAVPIDFCDFDFADYAWAASIAAIRRVVQPLDGEHVSAA</sequence>